<feature type="compositionally biased region" description="Acidic residues" evidence="10">
    <location>
        <begin position="431"/>
        <end position="440"/>
    </location>
</feature>
<feature type="compositionally biased region" description="Pro residues" evidence="10">
    <location>
        <begin position="86"/>
        <end position="95"/>
    </location>
</feature>
<comment type="catalytic activity">
    <reaction evidence="9">
        <text>L-lysyl-[histone] + acetyl-CoA = N(6)-acetyl-L-lysyl-[histone] + CoA + H(+)</text>
        <dbReference type="Rhea" id="RHEA:21992"/>
        <dbReference type="Rhea" id="RHEA-COMP:9845"/>
        <dbReference type="Rhea" id="RHEA-COMP:11338"/>
        <dbReference type="ChEBI" id="CHEBI:15378"/>
        <dbReference type="ChEBI" id="CHEBI:29969"/>
        <dbReference type="ChEBI" id="CHEBI:57287"/>
        <dbReference type="ChEBI" id="CHEBI:57288"/>
        <dbReference type="ChEBI" id="CHEBI:61930"/>
        <dbReference type="EC" id="2.3.1.48"/>
    </reaction>
    <physiologicalReaction direction="left-to-right" evidence="9">
        <dbReference type="Rhea" id="RHEA:21993"/>
    </physiologicalReaction>
</comment>
<dbReference type="GO" id="GO:0032931">
    <property type="term" value="F:histone H3K56 acetyltransferase activity"/>
    <property type="evidence" value="ECO:0007669"/>
    <property type="project" value="TreeGrafter"/>
</dbReference>
<evidence type="ECO:0000256" key="7">
    <source>
        <dbReference type="ARBA" id="ARBA00023163"/>
    </source>
</evidence>
<evidence type="ECO:0000256" key="5">
    <source>
        <dbReference type="ARBA" id="ARBA00022990"/>
    </source>
</evidence>
<dbReference type="EC" id="2.3.1.48" evidence="2"/>
<evidence type="ECO:0000256" key="1">
    <source>
        <dbReference type="ARBA" id="ARBA00004123"/>
    </source>
</evidence>
<feature type="region of interest" description="Disordered" evidence="10">
    <location>
        <begin position="266"/>
        <end position="301"/>
    </location>
</feature>
<dbReference type="AlphaFoldDB" id="A0AAD5WP24"/>
<feature type="region of interest" description="Disordered" evidence="10">
    <location>
        <begin position="431"/>
        <end position="538"/>
    </location>
</feature>
<feature type="region of interest" description="Disordered" evidence="10">
    <location>
        <begin position="83"/>
        <end position="148"/>
    </location>
</feature>
<dbReference type="EMBL" id="JAKWBI020000348">
    <property type="protein sequence ID" value="KAJ2896174.1"/>
    <property type="molecule type" value="Genomic_DNA"/>
</dbReference>
<evidence type="ECO:0000313" key="12">
    <source>
        <dbReference type="Proteomes" id="UP001201980"/>
    </source>
</evidence>
<dbReference type="InterPro" id="IPR051236">
    <property type="entry name" value="HAT_RTT109-like"/>
</dbReference>
<keyword evidence="6" id="KW-0805">Transcription regulation</keyword>
<dbReference type="PANTHER" id="PTHR31571">
    <property type="entry name" value="ALTERED INHERITANCE OF MITOCHONDRIA PROTEIN 6"/>
    <property type="match status" value="1"/>
</dbReference>
<gene>
    <name evidence="11" type="ORF">MKZ38_005781</name>
</gene>
<dbReference type="GO" id="GO:0006974">
    <property type="term" value="P:DNA damage response"/>
    <property type="evidence" value="ECO:0007669"/>
    <property type="project" value="UniProtKB-KW"/>
</dbReference>
<evidence type="ECO:0000256" key="3">
    <source>
        <dbReference type="ARBA" id="ARBA00022679"/>
    </source>
</evidence>
<reference evidence="11" key="1">
    <citation type="submission" date="2022-07" db="EMBL/GenBank/DDBJ databases">
        <title>Draft genome sequence of Zalerion maritima ATCC 34329, a (micro)plastics degrading marine fungus.</title>
        <authorList>
            <person name="Paco A."/>
            <person name="Goncalves M.F.M."/>
            <person name="Rocha-Santos T.A.P."/>
            <person name="Alves A."/>
        </authorList>
    </citation>
    <scope>NUCLEOTIDE SEQUENCE</scope>
    <source>
        <strain evidence="11">ATCC 34329</strain>
    </source>
</reference>
<dbReference type="PANTHER" id="PTHR31571:SF2">
    <property type="entry name" value="HISTONE ACETYLTRANSFERASE RTT109"/>
    <property type="match status" value="1"/>
</dbReference>
<dbReference type="GO" id="GO:0006355">
    <property type="term" value="P:regulation of DNA-templated transcription"/>
    <property type="evidence" value="ECO:0007669"/>
    <property type="project" value="InterPro"/>
</dbReference>
<feature type="compositionally biased region" description="Polar residues" evidence="10">
    <location>
        <begin position="136"/>
        <end position="146"/>
    </location>
</feature>
<name>A0AAD5WP24_9PEZI</name>
<feature type="region of interest" description="Disordered" evidence="10">
    <location>
        <begin position="370"/>
        <end position="390"/>
    </location>
</feature>
<feature type="compositionally biased region" description="Low complexity" evidence="10">
    <location>
        <begin position="96"/>
        <end position="119"/>
    </location>
</feature>
<keyword evidence="5" id="KW-0007">Acetylation</keyword>
<protein>
    <recommendedName>
        <fullName evidence="2">histone acetyltransferase</fullName>
        <ecNumber evidence="2">2.3.1.48</ecNumber>
    </recommendedName>
</protein>
<comment type="subcellular location">
    <subcellularLocation>
        <location evidence="1">Nucleus</location>
    </subcellularLocation>
</comment>
<dbReference type="GO" id="GO:0005634">
    <property type="term" value="C:nucleus"/>
    <property type="evidence" value="ECO:0007669"/>
    <property type="project" value="UniProtKB-SubCell"/>
</dbReference>
<evidence type="ECO:0000256" key="9">
    <source>
        <dbReference type="ARBA" id="ARBA00048940"/>
    </source>
</evidence>
<keyword evidence="8" id="KW-0539">Nucleus</keyword>
<proteinExistence type="predicted"/>
<evidence type="ECO:0000313" key="11">
    <source>
        <dbReference type="EMBL" id="KAJ2896174.1"/>
    </source>
</evidence>
<keyword evidence="7" id="KW-0804">Transcription</keyword>
<feature type="compositionally biased region" description="Basic and acidic residues" evidence="10">
    <location>
        <begin position="696"/>
        <end position="710"/>
    </location>
</feature>
<dbReference type="Proteomes" id="UP001201980">
    <property type="component" value="Unassembled WGS sequence"/>
</dbReference>
<keyword evidence="4" id="KW-0227">DNA damage</keyword>
<dbReference type="SMART" id="SM01250">
    <property type="entry name" value="KAT11"/>
    <property type="match status" value="1"/>
</dbReference>
<evidence type="ECO:0000256" key="2">
    <source>
        <dbReference type="ARBA" id="ARBA00013184"/>
    </source>
</evidence>
<evidence type="ECO:0000256" key="8">
    <source>
        <dbReference type="ARBA" id="ARBA00023242"/>
    </source>
</evidence>
<comment type="caution">
    <text evidence="11">The sequence shown here is derived from an EMBL/GenBank/DDBJ whole genome shotgun (WGS) entry which is preliminary data.</text>
</comment>
<dbReference type="PROSITE" id="PS51728">
    <property type="entry name" value="RTT109_HAT"/>
    <property type="match status" value="1"/>
</dbReference>
<feature type="region of interest" description="Disordered" evidence="10">
    <location>
        <begin position="693"/>
        <end position="733"/>
    </location>
</feature>
<dbReference type="InterPro" id="IPR016849">
    <property type="entry name" value="Rtt109"/>
</dbReference>
<keyword evidence="3" id="KW-0808">Transferase</keyword>
<evidence type="ECO:0000256" key="4">
    <source>
        <dbReference type="ARBA" id="ARBA00022763"/>
    </source>
</evidence>
<feature type="region of interest" description="Disordered" evidence="10">
    <location>
        <begin position="1"/>
        <end position="26"/>
    </location>
</feature>
<dbReference type="InterPro" id="IPR013178">
    <property type="entry name" value="Histone_AcTrfase_Rtt109/CBP"/>
</dbReference>
<feature type="compositionally biased region" description="Low complexity" evidence="10">
    <location>
        <begin position="280"/>
        <end position="299"/>
    </location>
</feature>
<feature type="compositionally biased region" description="Gly residues" evidence="10">
    <location>
        <begin position="441"/>
        <end position="450"/>
    </location>
</feature>
<dbReference type="Pfam" id="PF08214">
    <property type="entry name" value="HAT_KAT11"/>
    <property type="match status" value="1"/>
</dbReference>
<feature type="compositionally biased region" description="Basic residues" evidence="10">
    <location>
        <begin position="515"/>
        <end position="538"/>
    </location>
</feature>
<sequence>MTAAIPINLPRRPGPPPPGSSPAASTITTKSLAARLAAVLPKLYKFHLYHVSTPPTKTVALCSAPPGERDDRTYVEKHFLAVAIDVPPPPPPSSTGPPAEAAAEDSTTSPKSTITTSGTNENTSAVDNAPKDDGDASTTPSKTTARQQQQQQVMILGVEIFIYSTAHNTIYFVAKADSTGYLTLLSLPHGTPSPIREISSSFLAHLVESHHRPGVQDVVSLFARSQAQYLFPGSIENSTKHVLDDRGLVRWWCRVLNSMLEEGDRIDSPLAPSPTAQLRSISSSSKKTATTKPTSFTSTLRSREKVTKKAYLLVPGLDKHETAAFLPKTSSAKQNWVLGHPLHQISHYAKEYDWVPPRCLIPRFPDDPKSRFRDELDEETHSANGTQTTGAWKSVGSLEMFWDMMAFRQECSSGALTGFVWVVWDPISAEEESGDEELDGEGLGNGVGKTEGGEAPSTPPRKGSMKVNANPSPLKSIAGTPVKTPRPSHLSSSSPPPASPSRHDANPNTNSTKKQQTHKKLTGPIRPRKPRVKTHKHAHLAKLPVSTSYYFWPEGGRGKKLVDERGYDGISKLLLKLDFANLDIAARSTWRWATEVGQGDLAAKDGEEGVGWGESVVGLREVPGVGVTNGNAVVDVKAGTGTVAGVTNWNGLVKRKRSETTTITAMAGMGGANGTGTGNTGVNMLGAGLVRKKVKAEHAQAPEPEKKDKEEESADAPKVNVLRGELVRKKFKA</sequence>
<evidence type="ECO:0000256" key="6">
    <source>
        <dbReference type="ARBA" id="ARBA00023015"/>
    </source>
</evidence>
<evidence type="ECO:0000256" key="10">
    <source>
        <dbReference type="SAM" id="MobiDB-lite"/>
    </source>
</evidence>
<keyword evidence="12" id="KW-1185">Reference proteome</keyword>
<accession>A0AAD5WP24</accession>
<organism evidence="11 12">
    <name type="scientific">Zalerion maritima</name>
    <dbReference type="NCBI Taxonomy" id="339359"/>
    <lineage>
        <taxon>Eukaryota</taxon>
        <taxon>Fungi</taxon>
        <taxon>Dikarya</taxon>
        <taxon>Ascomycota</taxon>
        <taxon>Pezizomycotina</taxon>
        <taxon>Sordariomycetes</taxon>
        <taxon>Lulworthiomycetidae</taxon>
        <taxon>Lulworthiales</taxon>
        <taxon>Lulworthiaceae</taxon>
        <taxon>Zalerion</taxon>
    </lineage>
</organism>